<dbReference type="InterPro" id="IPR023606">
    <property type="entry name" value="CoA-Trfase_III_dom_1_sf"/>
</dbReference>
<gene>
    <name evidence="1" type="ORF">EDC26_11854</name>
</gene>
<accession>A0A4R3LS04</accession>
<comment type="caution">
    <text evidence="1">The sequence shown here is derived from an EMBL/GenBank/DDBJ whole genome shotgun (WGS) entry which is preliminary data.</text>
</comment>
<evidence type="ECO:0000313" key="2">
    <source>
        <dbReference type="Proteomes" id="UP000295525"/>
    </source>
</evidence>
<organism evidence="1 2">
    <name type="scientific">Paralcaligenes ureilyticus</name>
    <dbReference type="NCBI Taxonomy" id="627131"/>
    <lineage>
        <taxon>Bacteria</taxon>
        <taxon>Pseudomonadati</taxon>
        <taxon>Pseudomonadota</taxon>
        <taxon>Betaproteobacteria</taxon>
        <taxon>Burkholderiales</taxon>
        <taxon>Alcaligenaceae</taxon>
        <taxon>Paralcaligenes</taxon>
    </lineage>
</organism>
<reference evidence="1 2" key="1">
    <citation type="submission" date="2019-03" db="EMBL/GenBank/DDBJ databases">
        <title>Genomic Encyclopedia of Type Strains, Phase IV (KMG-IV): sequencing the most valuable type-strain genomes for metagenomic binning, comparative biology and taxonomic classification.</title>
        <authorList>
            <person name="Goeker M."/>
        </authorList>
    </citation>
    <scope>NUCLEOTIDE SEQUENCE [LARGE SCALE GENOMIC DNA]</scope>
    <source>
        <strain evidence="1 2">DSM 24591</strain>
    </source>
</reference>
<protein>
    <submittedName>
        <fullName evidence="1">Uncharacterized protein</fullName>
    </submittedName>
</protein>
<dbReference type="EMBL" id="SMAJ01000018">
    <property type="protein sequence ID" value="TCT02556.1"/>
    <property type="molecule type" value="Genomic_DNA"/>
</dbReference>
<dbReference type="SUPFAM" id="SSF89796">
    <property type="entry name" value="CoA-transferase family III (CaiB/BaiF)"/>
    <property type="match status" value="1"/>
</dbReference>
<evidence type="ECO:0000313" key="1">
    <source>
        <dbReference type="EMBL" id="TCT02556.1"/>
    </source>
</evidence>
<dbReference type="AlphaFoldDB" id="A0A4R3LS04"/>
<dbReference type="Proteomes" id="UP000295525">
    <property type="component" value="Unassembled WGS sequence"/>
</dbReference>
<sequence>MQLLSGLRVVDMSRVVGDPMASLRLADRGSNNHCTNSLDVRQQILQTITTWKLVHPPSTVY</sequence>
<keyword evidence="2" id="KW-1185">Reference proteome</keyword>
<proteinExistence type="predicted"/>
<name>A0A4R3LS04_9BURK</name>